<dbReference type="GO" id="GO:0035091">
    <property type="term" value="F:phosphatidylinositol binding"/>
    <property type="evidence" value="ECO:0007669"/>
    <property type="project" value="InterPro"/>
</dbReference>
<comment type="caution">
    <text evidence="4">The sequence shown here is derived from an EMBL/GenBank/DDBJ whole genome shotgun (WGS) entry which is preliminary data.</text>
</comment>
<dbReference type="InterPro" id="IPR008942">
    <property type="entry name" value="ENTH_VHS"/>
</dbReference>
<dbReference type="Pfam" id="PF07714">
    <property type="entry name" value="PK_Tyr_Ser-Thr"/>
    <property type="match status" value="1"/>
</dbReference>
<dbReference type="SUPFAM" id="SSF56112">
    <property type="entry name" value="Protein kinase-like (PK-like)"/>
    <property type="match status" value="2"/>
</dbReference>
<accession>A0A8H6SBX4</accession>
<dbReference type="Gene3D" id="1.25.40.90">
    <property type="match status" value="1"/>
</dbReference>
<evidence type="ECO:0000256" key="1">
    <source>
        <dbReference type="SAM" id="MobiDB-lite"/>
    </source>
</evidence>
<dbReference type="GO" id="GO:0005524">
    <property type="term" value="F:ATP binding"/>
    <property type="evidence" value="ECO:0007669"/>
    <property type="project" value="InterPro"/>
</dbReference>
<dbReference type="InterPro" id="IPR000719">
    <property type="entry name" value="Prot_kinase_dom"/>
</dbReference>
<dbReference type="Proteomes" id="UP000613580">
    <property type="component" value="Unassembled WGS sequence"/>
</dbReference>
<dbReference type="PROSITE" id="PS50179">
    <property type="entry name" value="VHS"/>
    <property type="match status" value="1"/>
</dbReference>
<feature type="region of interest" description="Disordered" evidence="1">
    <location>
        <begin position="431"/>
        <end position="473"/>
    </location>
</feature>
<dbReference type="GO" id="GO:0043130">
    <property type="term" value="F:ubiquitin binding"/>
    <property type="evidence" value="ECO:0007669"/>
    <property type="project" value="InterPro"/>
</dbReference>
<feature type="compositionally biased region" description="Low complexity" evidence="1">
    <location>
        <begin position="274"/>
        <end position="287"/>
    </location>
</feature>
<keyword evidence="5" id="KW-1185">Reference proteome</keyword>
<feature type="compositionally biased region" description="Low complexity" evidence="1">
    <location>
        <begin position="977"/>
        <end position="987"/>
    </location>
</feature>
<sequence>MRRFFGRDNGHNASGSSSSSSRVNYRPTPFLQTGPSNAAPAPASKSAPATKQSWAPTETVANHNDIHELVHRIRFLASMGSEDRPLVLDMCDRASTDGAAREAVKALMHEFKCGTPDAQLSAARLWAILLRNSSVAFIAQSAASDFLDAVAELLVSPRTSPVVRHRVLRVLGDAVWSNPTKEPFKRLWLSVKPPEEPDQGSPYNAHDAILRSPTTRTPARQAQGPPVAADLRFPAPRTHAQMREWVEAPPPSYEFATGTGTALRSSWVYAPSPRARTSATSNTSSHPTRSRHHSDTLSYANTEDFILDISPAHSPTTEDIQLQHTSEVWSTMASGSGSGNESFADVDDELELELELEPSVARSTSPWSRMANSSDSNSRAASVWMSYSLPQSLDGDSMVLDIPALPVPPSTMVQTPVEEWRAGIEDVLRERELVPTTPRRTLRLNAPPKPKSKPKPKPRRSATAPQPVPVPSIAPMPIIRQPFAQTENHVNHPRPVNRVDIGMPATMPTGSSSNEDKAKQAIYSNTLFYLKDVAWNEDESAALIKLSSFSKAISKLSALNSLVFALQYKQLLTQIATDLKVSGQTKLKAALELDQGDIAARVVAVLYSPTEEEAVMLLEDEAAQSFLDIVQFTIDHGALLTKRDATSRARRLISKLSRAADKLPSALIISGVEQRDEHATFCGGFGDVFRAMYQGKPVALKHMRRFHGSDTEQREMRQKFCREALVWQRLKRHPYVVPLIGIDMETFPSSLCLVSPWMRNGTVINYLKGFTGKERRVVVDRLIREIAQGLAFLHDQKVVHGDLRGSNILVDDDGHACLTDFGLTVLSDATTQTTQHGAGSVRWMAPETLNPTACGLDKFVKTTASDIYAFACVCLELYTGFAPFHQEILHDAPVILQVMEGVRPARPTNTDSGISIPDHVWEIMQQSWAHNHADRPTILGIVLELAMHAPLTAASLLDEDEEMPDAQADVEDDVTDDSASTSASGDQPDYQGWVASVILPLDAFIDRSVNPRHRFSHLRQIVCGEESGATVYEAHASDDADEDSFVAIKSIPIVPAGADGANLSRVLHELRVMAHVPPCENILRMDALYVDPVDDALWIRMQLMNRTLASAISLIGAGLRLSDRVIAGCAKDILTALQHLRTHNLALGNLSARNILIGTDGMVKLADFSSAVELSVDLTDHRRSRSISKDAHALGSLVLEMAVGSRSPNSQILHDFVDMCFKPDVDYTHLLGSPFILGACQRMALTQILGQCTIVEMQRGY</sequence>
<dbReference type="Gene3D" id="3.30.200.20">
    <property type="entry name" value="Phosphorylase Kinase, domain 1"/>
    <property type="match status" value="1"/>
</dbReference>
<dbReference type="InterPro" id="IPR011009">
    <property type="entry name" value="Kinase-like_dom_sf"/>
</dbReference>
<feature type="region of interest" description="Disordered" evidence="1">
    <location>
        <begin position="1"/>
        <end position="56"/>
    </location>
</feature>
<dbReference type="Pfam" id="PF00069">
    <property type="entry name" value="Pkinase"/>
    <property type="match status" value="1"/>
</dbReference>
<feature type="region of interest" description="Disordered" evidence="1">
    <location>
        <begin position="274"/>
        <end position="297"/>
    </location>
</feature>
<feature type="compositionally biased region" description="Basic and acidic residues" evidence="1">
    <location>
        <begin position="1"/>
        <end position="10"/>
    </location>
</feature>
<proteinExistence type="predicted"/>
<feature type="compositionally biased region" description="Basic residues" evidence="1">
    <location>
        <begin position="450"/>
        <end position="460"/>
    </location>
</feature>
<gene>
    <name evidence="4" type="ORF">HMN09_01079600</name>
</gene>
<name>A0A8H6SBX4_MYCCL</name>
<dbReference type="SUPFAM" id="SSF48464">
    <property type="entry name" value="ENTH/VHS domain"/>
    <property type="match status" value="1"/>
</dbReference>
<dbReference type="AlphaFoldDB" id="A0A8H6SBX4"/>
<dbReference type="InterPro" id="IPR051681">
    <property type="entry name" value="Ser/Thr_Kinases-Pseudokinases"/>
</dbReference>
<dbReference type="EMBL" id="JACAZE010000016">
    <property type="protein sequence ID" value="KAF7296705.1"/>
    <property type="molecule type" value="Genomic_DNA"/>
</dbReference>
<dbReference type="PROSITE" id="PS50011">
    <property type="entry name" value="PROTEIN_KINASE_DOM"/>
    <property type="match status" value="2"/>
</dbReference>
<keyword evidence="4" id="KW-0808">Transferase</keyword>
<dbReference type="GO" id="GO:0016192">
    <property type="term" value="P:vesicle-mediated transport"/>
    <property type="evidence" value="ECO:0007669"/>
    <property type="project" value="UniProtKB-ARBA"/>
</dbReference>
<feature type="region of interest" description="Disordered" evidence="1">
    <location>
        <begin position="958"/>
        <end position="988"/>
    </location>
</feature>
<feature type="compositionally biased region" description="Low complexity" evidence="1">
    <location>
        <begin position="35"/>
        <end position="49"/>
    </location>
</feature>
<dbReference type="PANTHER" id="PTHR44329">
    <property type="entry name" value="SERINE/THREONINE-PROTEIN KINASE TNNI3K-RELATED"/>
    <property type="match status" value="1"/>
</dbReference>
<keyword evidence="4" id="KW-0418">Kinase</keyword>
<evidence type="ECO:0000313" key="4">
    <source>
        <dbReference type="EMBL" id="KAF7296705.1"/>
    </source>
</evidence>
<feature type="domain" description="Protein kinase" evidence="2">
    <location>
        <begin position="1017"/>
        <end position="1261"/>
    </location>
</feature>
<dbReference type="InterPro" id="IPR008266">
    <property type="entry name" value="Tyr_kinase_AS"/>
</dbReference>
<reference evidence="4" key="1">
    <citation type="submission" date="2020-05" db="EMBL/GenBank/DDBJ databases">
        <title>Mycena genomes resolve the evolution of fungal bioluminescence.</title>
        <authorList>
            <person name="Tsai I.J."/>
        </authorList>
    </citation>
    <scope>NUCLEOTIDE SEQUENCE</scope>
    <source>
        <strain evidence="4">110903Hualien_Pintung</strain>
    </source>
</reference>
<dbReference type="OrthoDB" id="346907at2759"/>
<feature type="domain" description="VHS" evidence="3">
    <location>
        <begin position="81"/>
        <end position="171"/>
    </location>
</feature>
<feature type="domain" description="Protein kinase" evidence="2">
    <location>
        <begin position="674"/>
        <end position="951"/>
    </location>
</feature>
<dbReference type="GO" id="GO:0004674">
    <property type="term" value="F:protein serine/threonine kinase activity"/>
    <property type="evidence" value="ECO:0007669"/>
    <property type="project" value="TreeGrafter"/>
</dbReference>
<evidence type="ECO:0000313" key="5">
    <source>
        <dbReference type="Proteomes" id="UP000613580"/>
    </source>
</evidence>
<dbReference type="Gene3D" id="1.10.510.10">
    <property type="entry name" value="Transferase(Phosphotransferase) domain 1"/>
    <property type="match status" value="2"/>
</dbReference>
<evidence type="ECO:0000259" key="3">
    <source>
        <dbReference type="PROSITE" id="PS50179"/>
    </source>
</evidence>
<evidence type="ECO:0000259" key="2">
    <source>
        <dbReference type="PROSITE" id="PS50011"/>
    </source>
</evidence>
<dbReference type="InterPro" id="IPR001245">
    <property type="entry name" value="Ser-Thr/Tyr_kinase_cat_dom"/>
</dbReference>
<organism evidence="4 5">
    <name type="scientific">Mycena chlorophos</name>
    <name type="common">Agaric fungus</name>
    <name type="synonym">Agaricus chlorophos</name>
    <dbReference type="NCBI Taxonomy" id="658473"/>
    <lineage>
        <taxon>Eukaryota</taxon>
        <taxon>Fungi</taxon>
        <taxon>Dikarya</taxon>
        <taxon>Basidiomycota</taxon>
        <taxon>Agaricomycotina</taxon>
        <taxon>Agaricomycetes</taxon>
        <taxon>Agaricomycetidae</taxon>
        <taxon>Agaricales</taxon>
        <taxon>Marasmiineae</taxon>
        <taxon>Mycenaceae</taxon>
        <taxon>Mycena</taxon>
    </lineage>
</organism>
<dbReference type="InterPro" id="IPR002014">
    <property type="entry name" value="VHS_dom"/>
</dbReference>
<feature type="compositionally biased region" description="Acidic residues" evidence="1">
    <location>
        <begin position="958"/>
        <end position="976"/>
    </location>
</feature>
<protein>
    <submittedName>
        <fullName evidence="4">Kinase-like protein</fullName>
    </submittedName>
</protein>
<dbReference type="PROSITE" id="PS00109">
    <property type="entry name" value="PROTEIN_KINASE_TYR"/>
    <property type="match status" value="1"/>
</dbReference>
<dbReference type="GO" id="GO:0007034">
    <property type="term" value="P:vacuolar transport"/>
    <property type="evidence" value="ECO:0007669"/>
    <property type="project" value="UniProtKB-ARBA"/>
</dbReference>